<feature type="compositionally biased region" description="Basic and acidic residues" evidence="1">
    <location>
        <begin position="15"/>
        <end position="27"/>
    </location>
</feature>
<dbReference type="AlphaFoldDB" id="A0A0P7Y7P5"/>
<sequence length="318" mass="34755">QDDGPRTLVILVRGTERERRVGRDSNASRRCSPPRLLGNRPLHDDGPRLVSAGSAGGGASTAARIPRTAGNIMAESETERCQHLNPEGGVGELVHEGGGVEQTSDNAMTSEPTFLEEDGEEELDGVPVFGADDEEWSTETLRNESQQVAHTLSSKTQVSVSVLGTADMLRSDSRHDADVLRSDTQEDTDMLRSDNQHNTDTLKSYSQHDTDTLRSECRQGTDPPRSDCQHDIDTLRSESQHTSCTQQTSIQNATDSPENVSGQTFGMLWSSSRHAANTQSNESQSRTQHNKHRADSVWSESQHPSATLQNNSGHPPLH</sequence>
<feature type="region of interest" description="Disordered" evidence="1">
    <location>
        <begin position="172"/>
        <end position="318"/>
    </location>
</feature>
<dbReference type="Proteomes" id="UP000034805">
    <property type="component" value="Unassembled WGS sequence"/>
</dbReference>
<feature type="compositionally biased region" description="Polar residues" evidence="1">
    <location>
        <begin position="298"/>
        <end position="318"/>
    </location>
</feature>
<feature type="compositionally biased region" description="Basic and acidic residues" evidence="1">
    <location>
        <begin position="172"/>
        <end position="197"/>
    </location>
</feature>
<evidence type="ECO:0000256" key="1">
    <source>
        <dbReference type="SAM" id="MobiDB-lite"/>
    </source>
</evidence>
<reference evidence="2 3" key="1">
    <citation type="submission" date="2015-08" db="EMBL/GenBank/DDBJ databases">
        <title>The genome of the Asian arowana (Scleropages formosus).</title>
        <authorList>
            <person name="Tan M.H."/>
            <person name="Gan H.M."/>
            <person name="Croft L.J."/>
            <person name="Austin C.M."/>
        </authorList>
    </citation>
    <scope>NUCLEOTIDE SEQUENCE [LARGE SCALE GENOMIC DNA]</scope>
    <source>
        <strain evidence="2">Aro1</strain>
    </source>
</reference>
<proteinExistence type="predicted"/>
<name>A0A0P7Y7P5_SCLFO</name>
<accession>A0A0P7Y7P5</accession>
<feature type="region of interest" description="Disordered" evidence="1">
    <location>
        <begin position="15"/>
        <end position="65"/>
    </location>
</feature>
<evidence type="ECO:0000313" key="2">
    <source>
        <dbReference type="EMBL" id="KPP61680.1"/>
    </source>
</evidence>
<dbReference type="EMBL" id="JARO02009397">
    <property type="protein sequence ID" value="KPP61680.1"/>
    <property type="molecule type" value="Genomic_DNA"/>
</dbReference>
<comment type="caution">
    <text evidence="2">The sequence shown here is derived from an EMBL/GenBank/DDBJ whole genome shotgun (WGS) entry which is preliminary data.</text>
</comment>
<feature type="compositionally biased region" description="Basic and acidic residues" evidence="1">
    <location>
        <begin position="206"/>
        <end position="239"/>
    </location>
</feature>
<feature type="non-terminal residue" evidence="2">
    <location>
        <position position="1"/>
    </location>
</feature>
<gene>
    <name evidence="2" type="ORF">Z043_120197</name>
</gene>
<evidence type="ECO:0000313" key="3">
    <source>
        <dbReference type="Proteomes" id="UP000034805"/>
    </source>
</evidence>
<protein>
    <submittedName>
        <fullName evidence="2">Uncharacterized protein</fullName>
    </submittedName>
</protein>
<organism evidence="2 3">
    <name type="scientific">Scleropages formosus</name>
    <name type="common">Asian bonytongue</name>
    <name type="synonym">Osteoglossum formosum</name>
    <dbReference type="NCBI Taxonomy" id="113540"/>
    <lineage>
        <taxon>Eukaryota</taxon>
        <taxon>Metazoa</taxon>
        <taxon>Chordata</taxon>
        <taxon>Craniata</taxon>
        <taxon>Vertebrata</taxon>
        <taxon>Euteleostomi</taxon>
        <taxon>Actinopterygii</taxon>
        <taxon>Neopterygii</taxon>
        <taxon>Teleostei</taxon>
        <taxon>Osteoglossocephala</taxon>
        <taxon>Osteoglossomorpha</taxon>
        <taxon>Osteoglossiformes</taxon>
        <taxon>Osteoglossidae</taxon>
        <taxon>Scleropages</taxon>
    </lineage>
</organism>
<feature type="non-terminal residue" evidence="2">
    <location>
        <position position="318"/>
    </location>
</feature>
<feature type="compositionally biased region" description="Polar residues" evidence="1">
    <location>
        <begin position="240"/>
        <end position="287"/>
    </location>
</feature>